<organism evidence="1 2">
    <name type="scientific">Sedimenticola thiotaurini</name>
    <dbReference type="NCBI Taxonomy" id="1543721"/>
    <lineage>
        <taxon>Bacteria</taxon>
        <taxon>Pseudomonadati</taxon>
        <taxon>Pseudomonadota</taxon>
        <taxon>Gammaproteobacteria</taxon>
        <taxon>Chromatiales</taxon>
        <taxon>Sedimenticolaceae</taxon>
        <taxon>Sedimenticola</taxon>
    </lineage>
</organism>
<dbReference type="Pfam" id="PF08897">
    <property type="entry name" value="DUF1841"/>
    <property type="match status" value="1"/>
</dbReference>
<dbReference type="AlphaFoldDB" id="A0A0F7JWI6"/>
<reference evidence="1 2" key="1">
    <citation type="journal article" date="2015" name="Genome Announc.">
        <title>Complete Genome Sequence of Sedimenticola thiotaurini Strain SIP-G1, a Polyphosphate- and Polyhydroxyalkanoate-Accumulating Sulfur-Oxidizing Gammaproteobacterium Isolated from Salt Marsh Sediments.</title>
        <authorList>
            <person name="Flood B.E."/>
            <person name="Jones D.S."/>
            <person name="Bailey J.V."/>
        </authorList>
    </citation>
    <scope>NUCLEOTIDE SEQUENCE [LARGE SCALE GENOMIC DNA]</scope>
    <source>
        <strain evidence="1 2">SIP-G1</strain>
    </source>
</reference>
<keyword evidence="2" id="KW-1185">Reference proteome</keyword>
<evidence type="ECO:0000313" key="1">
    <source>
        <dbReference type="EMBL" id="AKH19100.1"/>
    </source>
</evidence>
<dbReference type="KEGG" id="seds:AAY24_00655"/>
<dbReference type="InterPro" id="IPR014993">
    <property type="entry name" value="DUF1841"/>
</dbReference>
<accession>A0A0F7JWI6</accession>
<gene>
    <name evidence="1" type="ORF">AAY24_00655</name>
</gene>
<evidence type="ECO:0008006" key="3">
    <source>
        <dbReference type="Google" id="ProtNLM"/>
    </source>
</evidence>
<dbReference type="EMBL" id="CP011412">
    <property type="protein sequence ID" value="AKH19100.1"/>
    <property type="molecule type" value="Genomic_DNA"/>
</dbReference>
<protein>
    <recommendedName>
        <fullName evidence="3">DUF1841 family protein</fullName>
    </recommendedName>
</protein>
<evidence type="ECO:0000313" key="2">
    <source>
        <dbReference type="Proteomes" id="UP000034410"/>
    </source>
</evidence>
<dbReference type="OrthoDB" id="9789432at2"/>
<name>A0A0F7JWI6_9GAMM</name>
<dbReference type="PATRIC" id="fig|1543721.4.peg.138"/>
<dbReference type="RefSeq" id="WP_046858038.1">
    <property type="nucleotide sequence ID" value="NZ_CP011412.1"/>
</dbReference>
<dbReference type="Proteomes" id="UP000034410">
    <property type="component" value="Chromosome"/>
</dbReference>
<sequence length="143" mass="16821">MFGNDRTQMRRYFTEAWRKASAGEELIPLERMIADVIQQHPEYHAMLETEESVLDKDFLPDLGETNPFLHMSMHISLQEQISTDRPNGIRPLYQQLVMRAGDSHEAEHRMMECLGQMLWEAQRQNRMPDEQAYLSCIRKLAGR</sequence>
<proteinExistence type="predicted"/>